<keyword evidence="3" id="KW-0804">Transcription</keyword>
<organism evidence="5 6">
    <name type="scientific">Anaerovirgula multivorans</name>
    <dbReference type="NCBI Taxonomy" id="312168"/>
    <lineage>
        <taxon>Bacteria</taxon>
        <taxon>Bacillati</taxon>
        <taxon>Bacillota</taxon>
        <taxon>Clostridia</taxon>
        <taxon>Peptostreptococcales</taxon>
        <taxon>Natronincolaceae</taxon>
        <taxon>Anaerovirgula</taxon>
    </lineage>
</organism>
<evidence type="ECO:0000313" key="6">
    <source>
        <dbReference type="Proteomes" id="UP000198304"/>
    </source>
</evidence>
<name>A0A239C134_9FIRM</name>
<dbReference type="OrthoDB" id="43195at2"/>
<evidence type="ECO:0000259" key="4">
    <source>
        <dbReference type="PROSITE" id="PS50932"/>
    </source>
</evidence>
<dbReference type="InterPro" id="IPR010982">
    <property type="entry name" value="Lambda_DNA-bd_dom_sf"/>
</dbReference>
<protein>
    <submittedName>
        <fullName evidence="5">Transcriptional regulator, LacI family</fullName>
    </submittedName>
</protein>
<dbReference type="CDD" id="cd01544">
    <property type="entry name" value="PBP1_GalR"/>
    <property type="match status" value="1"/>
</dbReference>
<dbReference type="SUPFAM" id="SSF47413">
    <property type="entry name" value="lambda repressor-like DNA-binding domains"/>
    <property type="match status" value="1"/>
</dbReference>
<accession>A0A239C134</accession>
<dbReference type="RefSeq" id="WP_089282012.1">
    <property type="nucleotide sequence ID" value="NZ_FZOJ01000004.1"/>
</dbReference>
<sequence length="333" mass="37623">MTTLKDIAKLASVSPATASRVLNNDISLSVAEETKKRIFEAADELGYKTLRQRNKNADKSLKIGIIHWYSQKEEVGDPYYLSIRKGIEKECAKKKIEVKTIFKNLDIDASQQLKDLDGIIAIGKFSDEEIRQFATCSKNLVFVDFSPDEKKYDSVVIDFKKTMIEVLEYLLGLGHKRIGFIGGREYVGKNKEPLKDEREITYQDFMKKKNIYELQDVYIGKFAPQDGYNLMKKAIEKGQLPTAFFVASDSMAIGVIQALYESNIHVPKDVSILGFNDIPTAKYLIPPLTTVKIYTEFMGGTAVGLLLERVNENRGIAKKVIIPTVLIIRESCK</sequence>
<dbReference type="PROSITE" id="PS00356">
    <property type="entry name" value="HTH_LACI_1"/>
    <property type="match status" value="1"/>
</dbReference>
<keyword evidence="2" id="KW-0238">DNA-binding</keyword>
<keyword evidence="1" id="KW-0805">Transcription regulation</keyword>
<dbReference type="Proteomes" id="UP000198304">
    <property type="component" value="Unassembled WGS sequence"/>
</dbReference>
<dbReference type="Pfam" id="PF00356">
    <property type="entry name" value="LacI"/>
    <property type="match status" value="1"/>
</dbReference>
<dbReference type="InterPro" id="IPR028082">
    <property type="entry name" value="Peripla_BP_I"/>
</dbReference>
<dbReference type="Gene3D" id="1.10.260.40">
    <property type="entry name" value="lambda repressor-like DNA-binding domains"/>
    <property type="match status" value="1"/>
</dbReference>
<dbReference type="CDD" id="cd01392">
    <property type="entry name" value="HTH_LacI"/>
    <property type="match status" value="1"/>
</dbReference>
<dbReference type="GO" id="GO:0003700">
    <property type="term" value="F:DNA-binding transcription factor activity"/>
    <property type="evidence" value="ECO:0007669"/>
    <property type="project" value="TreeGrafter"/>
</dbReference>
<evidence type="ECO:0000256" key="1">
    <source>
        <dbReference type="ARBA" id="ARBA00023015"/>
    </source>
</evidence>
<proteinExistence type="predicted"/>
<dbReference type="PANTHER" id="PTHR30146:SF149">
    <property type="entry name" value="HTH-TYPE TRANSCRIPTIONAL REGULATOR EBGR"/>
    <property type="match status" value="1"/>
</dbReference>
<dbReference type="PANTHER" id="PTHR30146">
    <property type="entry name" value="LACI-RELATED TRANSCRIPTIONAL REPRESSOR"/>
    <property type="match status" value="1"/>
</dbReference>
<reference evidence="5 6" key="1">
    <citation type="submission" date="2017-06" db="EMBL/GenBank/DDBJ databases">
        <authorList>
            <person name="Kim H.J."/>
            <person name="Triplett B.A."/>
        </authorList>
    </citation>
    <scope>NUCLEOTIDE SEQUENCE [LARGE SCALE GENOMIC DNA]</scope>
    <source>
        <strain evidence="5 6">SCA</strain>
    </source>
</reference>
<gene>
    <name evidence="5" type="ORF">SAMN05446037_1004242</name>
</gene>
<dbReference type="Gene3D" id="3.40.50.2300">
    <property type="match status" value="2"/>
</dbReference>
<dbReference type="SMART" id="SM00354">
    <property type="entry name" value="HTH_LACI"/>
    <property type="match status" value="1"/>
</dbReference>
<dbReference type="PRINTS" id="PR00036">
    <property type="entry name" value="HTHLACI"/>
</dbReference>
<dbReference type="AlphaFoldDB" id="A0A239C134"/>
<evidence type="ECO:0000256" key="3">
    <source>
        <dbReference type="ARBA" id="ARBA00023163"/>
    </source>
</evidence>
<dbReference type="SUPFAM" id="SSF53822">
    <property type="entry name" value="Periplasmic binding protein-like I"/>
    <property type="match status" value="1"/>
</dbReference>
<dbReference type="InterPro" id="IPR046335">
    <property type="entry name" value="LacI/GalR-like_sensor"/>
</dbReference>
<evidence type="ECO:0000313" key="5">
    <source>
        <dbReference type="EMBL" id="SNS13602.1"/>
    </source>
</evidence>
<dbReference type="InterPro" id="IPR000843">
    <property type="entry name" value="HTH_LacI"/>
</dbReference>
<feature type="domain" description="HTH lacI-type" evidence="4">
    <location>
        <begin position="2"/>
        <end position="52"/>
    </location>
</feature>
<dbReference type="Pfam" id="PF13377">
    <property type="entry name" value="Peripla_BP_3"/>
    <property type="match status" value="1"/>
</dbReference>
<keyword evidence="6" id="KW-1185">Reference proteome</keyword>
<dbReference type="PROSITE" id="PS50932">
    <property type="entry name" value="HTH_LACI_2"/>
    <property type="match status" value="1"/>
</dbReference>
<dbReference type="EMBL" id="FZOJ01000004">
    <property type="protein sequence ID" value="SNS13602.1"/>
    <property type="molecule type" value="Genomic_DNA"/>
</dbReference>
<dbReference type="GO" id="GO:0000976">
    <property type="term" value="F:transcription cis-regulatory region binding"/>
    <property type="evidence" value="ECO:0007669"/>
    <property type="project" value="TreeGrafter"/>
</dbReference>
<evidence type="ECO:0000256" key="2">
    <source>
        <dbReference type="ARBA" id="ARBA00023125"/>
    </source>
</evidence>